<organism evidence="1 2">
    <name type="scientific">Amphritea opalescens</name>
    <dbReference type="NCBI Taxonomy" id="2490544"/>
    <lineage>
        <taxon>Bacteria</taxon>
        <taxon>Pseudomonadati</taxon>
        <taxon>Pseudomonadota</taxon>
        <taxon>Gammaproteobacteria</taxon>
        <taxon>Oceanospirillales</taxon>
        <taxon>Oceanospirillaceae</taxon>
        <taxon>Amphritea</taxon>
    </lineage>
</organism>
<dbReference type="EMBL" id="RQXW01000010">
    <property type="protein sequence ID" value="RTE65376.1"/>
    <property type="molecule type" value="Genomic_DNA"/>
</dbReference>
<proteinExistence type="predicted"/>
<sequence>MVKTQQDYSVEQVEELTRQWVESMVVGLNLCPFAAPVVKDESLRYAVTQASAGEALVEAFLAEVERLVQADEQSLSTTLFIVPTGLEDFYDYLDQLQLFENLLQQAGLEGVLQLASFHPGYLFAGVAEDDLSHWSNRAPWPTFHIIREAEMSRALAHYSHPEQIPERNIQRLRALGREALIERFPPFADYC</sequence>
<protein>
    <submittedName>
        <fullName evidence="1">DUF1415 domain-containing protein</fullName>
    </submittedName>
</protein>
<dbReference type="InterPro" id="IPR009858">
    <property type="entry name" value="DUF1415"/>
</dbReference>
<keyword evidence="2" id="KW-1185">Reference proteome</keyword>
<dbReference type="Pfam" id="PF07209">
    <property type="entry name" value="DUF1415"/>
    <property type="match status" value="1"/>
</dbReference>
<name>A0A430KPI5_9GAMM</name>
<comment type="caution">
    <text evidence="1">The sequence shown here is derived from an EMBL/GenBank/DDBJ whole genome shotgun (WGS) entry which is preliminary data.</text>
</comment>
<dbReference type="AlphaFoldDB" id="A0A430KPI5"/>
<evidence type="ECO:0000313" key="2">
    <source>
        <dbReference type="Proteomes" id="UP000283087"/>
    </source>
</evidence>
<dbReference type="OrthoDB" id="277390at2"/>
<reference evidence="1 2" key="1">
    <citation type="submission" date="2018-11" db="EMBL/GenBank/DDBJ databases">
        <title>The draft genome sequence of Amphritea opalescens ANRC-JH13T.</title>
        <authorList>
            <person name="Fang Z."/>
            <person name="Zhang Y."/>
            <person name="Han X."/>
        </authorList>
    </citation>
    <scope>NUCLEOTIDE SEQUENCE [LARGE SCALE GENOMIC DNA]</scope>
    <source>
        <strain evidence="1 2">ANRC-JH13</strain>
    </source>
</reference>
<gene>
    <name evidence="1" type="ORF">EH243_11945</name>
</gene>
<dbReference type="RefSeq" id="WP_126158904.1">
    <property type="nucleotide sequence ID" value="NZ_RQXW01000010.1"/>
</dbReference>
<evidence type="ECO:0000313" key="1">
    <source>
        <dbReference type="EMBL" id="RTE65376.1"/>
    </source>
</evidence>
<dbReference type="Proteomes" id="UP000283087">
    <property type="component" value="Unassembled WGS sequence"/>
</dbReference>
<accession>A0A430KPI5</accession>